<feature type="compositionally biased region" description="Low complexity" evidence="1">
    <location>
        <begin position="74"/>
        <end position="90"/>
    </location>
</feature>
<gene>
    <name evidence="2" type="ORF">BpHYR1_012063</name>
</gene>
<comment type="caution">
    <text evidence="2">The sequence shown here is derived from an EMBL/GenBank/DDBJ whole genome shotgun (WGS) entry which is preliminary data.</text>
</comment>
<reference evidence="2 3" key="1">
    <citation type="journal article" date="2018" name="Sci. Rep.">
        <title>Genomic signatures of local adaptation to the degree of environmental predictability in rotifers.</title>
        <authorList>
            <person name="Franch-Gras L."/>
            <person name="Hahn C."/>
            <person name="Garcia-Roger E.M."/>
            <person name="Carmona M.J."/>
            <person name="Serra M."/>
            <person name="Gomez A."/>
        </authorList>
    </citation>
    <scope>NUCLEOTIDE SEQUENCE [LARGE SCALE GENOMIC DNA]</scope>
    <source>
        <strain evidence="2">HYR1</strain>
    </source>
</reference>
<feature type="compositionally biased region" description="Polar residues" evidence="1">
    <location>
        <begin position="1"/>
        <end position="13"/>
    </location>
</feature>
<feature type="compositionally biased region" description="Low complexity" evidence="1">
    <location>
        <begin position="19"/>
        <end position="38"/>
    </location>
</feature>
<dbReference type="Proteomes" id="UP000276133">
    <property type="component" value="Unassembled WGS sequence"/>
</dbReference>
<proteinExistence type="predicted"/>
<feature type="region of interest" description="Disordered" evidence="1">
    <location>
        <begin position="341"/>
        <end position="375"/>
    </location>
</feature>
<feature type="compositionally biased region" description="Polar residues" evidence="1">
    <location>
        <begin position="39"/>
        <end position="52"/>
    </location>
</feature>
<feature type="region of interest" description="Disordered" evidence="1">
    <location>
        <begin position="1"/>
        <end position="52"/>
    </location>
</feature>
<protein>
    <submittedName>
        <fullName evidence="2">Uncharacterized protein</fullName>
    </submittedName>
</protein>
<dbReference type="EMBL" id="REGN01000846">
    <property type="protein sequence ID" value="RNA38619.1"/>
    <property type="molecule type" value="Genomic_DNA"/>
</dbReference>
<sequence>MSSTQSRPFSTNFRHSIEKSSLSSSSANSSTNSSGYQSRIGSNKKLNTSKPYLNSSKNFQELYATDKLGLSLTNSMSQKPKSNQSNQSKPDLSKQNIKSYLKKHLEKSDAQPRIKNSNFSSFKLKNSTDLLTTNRHKLSVSREATPRSPSSIKFNQGSKMASSSNSFMLDDISQMIVAIENDQKRLGSESSVSNKPDLVDQMASFIEELKDFIDDRLIDTTSQLEMANKKIGDLCQGINYLTNELVCLKYQNQELKNIISDQMSQKKEVQRQERQSKNSSLKNLDTDLLSIYKKEDSQGSSINFYDNVPSVEQKSYRTSSQIDFTPIQIVNCVSSDLNQEEDDDEVKSAFQNEDLDESNIELSSSSNNEEVSSAALDEAGLRAERERERKQQHSHQQRCLLDMKRNDLNKIKLLNQLQTSIKTFPINLLNEFDAQYSWDYTDQNNMPVSANSKINKVKK</sequence>
<dbReference type="AlphaFoldDB" id="A0A3M7SSD4"/>
<evidence type="ECO:0000313" key="2">
    <source>
        <dbReference type="EMBL" id="RNA38619.1"/>
    </source>
</evidence>
<feature type="region of interest" description="Disordered" evidence="1">
    <location>
        <begin position="133"/>
        <end position="158"/>
    </location>
</feature>
<evidence type="ECO:0000256" key="1">
    <source>
        <dbReference type="SAM" id="MobiDB-lite"/>
    </source>
</evidence>
<accession>A0A3M7SSD4</accession>
<feature type="compositionally biased region" description="Low complexity" evidence="1">
    <location>
        <begin position="360"/>
        <end position="375"/>
    </location>
</feature>
<dbReference type="OrthoDB" id="10451756at2759"/>
<organism evidence="2 3">
    <name type="scientific">Brachionus plicatilis</name>
    <name type="common">Marine rotifer</name>
    <name type="synonym">Brachionus muelleri</name>
    <dbReference type="NCBI Taxonomy" id="10195"/>
    <lineage>
        <taxon>Eukaryota</taxon>
        <taxon>Metazoa</taxon>
        <taxon>Spiralia</taxon>
        <taxon>Gnathifera</taxon>
        <taxon>Rotifera</taxon>
        <taxon>Eurotatoria</taxon>
        <taxon>Monogononta</taxon>
        <taxon>Pseudotrocha</taxon>
        <taxon>Ploima</taxon>
        <taxon>Brachionidae</taxon>
        <taxon>Brachionus</taxon>
    </lineage>
</organism>
<keyword evidence="3" id="KW-1185">Reference proteome</keyword>
<feature type="compositionally biased region" description="Polar residues" evidence="1">
    <location>
        <begin position="147"/>
        <end position="158"/>
    </location>
</feature>
<feature type="region of interest" description="Disordered" evidence="1">
    <location>
        <begin position="73"/>
        <end position="93"/>
    </location>
</feature>
<evidence type="ECO:0000313" key="3">
    <source>
        <dbReference type="Proteomes" id="UP000276133"/>
    </source>
</evidence>
<name>A0A3M7SSD4_BRAPC</name>